<dbReference type="InterPro" id="IPR045079">
    <property type="entry name" value="Oxoprolinase-like"/>
</dbReference>
<comment type="caution">
    <text evidence="2">The sequence shown here is derived from an EMBL/GenBank/DDBJ whole genome shotgun (WGS) entry which is preliminary data.</text>
</comment>
<feature type="domain" description="Hydantoinase B/oxoprolinase" evidence="1">
    <location>
        <begin position="11"/>
        <end position="538"/>
    </location>
</feature>
<dbReference type="GO" id="GO:0017168">
    <property type="term" value="F:5-oxoprolinase (ATP-hydrolyzing) activity"/>
    <property type="evidence" value="ECO:0007669"/>
    <property type="project" value="TreeGrafter"/>
</dbReference>
<dbReference type="EMBL" id="QVTE01000015">
    <property type="protein sequence ID" value="RFU70559.1"/>
    <property type="molecule type" value="Genomic_DNA"/>
</dbReference>
<protein>
    <submittedName>
        <fullName evidence="2">Hydantoinase B/oxoprolinase family protein</fullName>
    </submittedName>
</protein>
<dbReference type="PANTHER" id="PTHR11365:SF23">
    <property type="entry name" value="HYPOTHETICAL 5-OXOPROLINASE (EUROFUNG)-RELATED"/>
    <property type="match status" value="1"/>
</dbReference>
<dbReference type="Proteomes" id="UP000264541">
    <property type="component" value="Unassembled WGS sequence"/>
</dbReference>
<evidence type="ECO:0000313" key="3">
    <source>
        <dbReference type="Proteomes" id="UP000264541"/>
    </source>
</evidence>
<dbReference type="PANTHER" id="PTHR11365">
    <property type="entry name" value="5-OXOPROLINASE RELATED"/>
    <property type="match status" value="1"/>
</dbReference>
<dbReference type="Pfam" id="PF02538">
    <property type="entry name" value="Hydantoinase_B"/>
    <property type="match status" value="1"/>
</dbReference>
<keyword evidence="3" id="KW-1185">Reference proteome</keyword>
<dbReference type="InterPro" id="IPR003692">
    <property type="entry name" value="Hydantoinase_B"/>
</dbReference>
<evidence type="ECO:0000259" key="1">
    <source>
        <dbReference type="Pfam" id="PF02538"/>
    </source>
</evidence>
<dbReference type="OrthoDB" id="102473at2"/>
<reference evidence="2 3" key="1">
    <citation type="submission" date="2018-08" db="EMBL/GenBank/DDBJ databases">
        <title>Bacillus chawlae sp. nov., Bacillus glennii sp. nov., and Bacillus saganii sp. nov. Isolated from the Vehicle Assembly Building at Kennedy Space Center where the Viking Spacecraft were Assembled.</title>
        <authorList>
            <person name="Seuylemezian A."/>
            <person name="Vaishampayan P."/>
        </authorList>
    </citation>
    <scope>NUCLEOTIDE SEQUENCE [LARGE SCALE GENOMIC DNA]</scope>
    <source>
        <strain evidence="2 3">V47-23a</strain>
    </source>
</reference>
<name>A0A372LQQ5_9BACI</name>
<accession>A0A372LQQ5</accession>
<gene>
    <name evidence="2" type="ORF">D0469_06425</name>
</gene>
<dbReference type="RefSeq" id="WP_117325812.1">
    <property type="nucleotide sequence ID" value="NZ_QVTE01000015.1"/>
</dbReference>
<organism evidence="2 3">
    <name type="scientific">Peribacillus saganii</name>
    <dbReference type="NCBI Taxonomy" id="2303992"/>
    <lineage>
        <taxon>Bacteria</taxon>
        <taxon>Bacillati</taxon>
        <taxon>Bacillota</taxon>
        <taxon>Bacilli</taxon>
        <taxon>Bacillales</taxon>
        <taxon>Bacillaceae</taxon>
        <taxon>Peribacillus</taxon>
    </lineage>
</organism>
<dbReference type="GO" id="GO:0005829">
    <property type="term" value="C:cytosol"/>
    <property type="evidence" value="ECO:0007669"/>
    <property type="project" value="TreeGrafter"/>
</dbReference>
<proteinExistence type="predicted"/>
<evidence type="ECO:0000313" key="2">
    <source>
        <dbReference type="EMBL" id="RFU70559.1"/>
    </source>
</evidence>
<sequence length="591" mass="65447">MTDKNAYENIDPVTLGVIAGSFNSIAKEMALVLYRMAYSSIIRESEDLGAGLFDVDGNEICESDSTPMHIGSLPGYIDGVRHFLGDNINDGDIILHNNPYYGASHTPDLAIIIPIFYDGELVAFAANTGHVLDAGGMSPGLMVDVVDVYAEGKHYNAIKLYNKGEKNEEIWRHIFENVRTPKENKGDVEAMIASAKLGKRRYLELIERYGLQTVLAAQKRWMDYSEEMIRKEISKIPDGEYKAPTGWLDDDGRNYGERLRIETSVKINGSDLIVDLTGSSDQVETAYNVPFSGSTLPATYTIVRAILLDEAVSEVFIPQNSGIFKPIKVEAPLGSMWNPKAPAACTARINQVQRLADQINLALSEVLPDKTTAGNAAHVHFNSYAGIKEDSGDYWVYIEVNEGSYGGRYGKDGLDSVDNLVANTRNNPIEELEMRLPMRCNRYELREEGASAGKWRGGIGIVRTWEFITDSLFTGEGDRHTDPPRGVYGGQDGLTGSMTLNPNTDAEQNLHAKLTNFKIRKGDVLEIRTPCAGGYGNPHERDPQDVLEDVLDDFTSKEKAEEIYKVVIRDDLTIDEKATKQLREGSKVLNS</sequence>
<dbReference type="GO" id="GO:0006749">
    <property type="term" value="P:glutathione metabolic process"/>
    <property type="evidence" value="ECO:0007669"/>
    <property type="project" value="TreeGrafter"/>
</dbReference>
<dbReference type="AlphaFoldDB" id="A0A372LQQ5"/>